<organism evidence="1 2">
    <name type="scientific">Streptomyces luteoverticillatus</name>
    <name type="common">Streptoverticillium luteoverticillatus</name>
    <dbReference type="NCBI Taxonomy" id="66425"/>
    <lineage>
        <taxon>Bacteria</taxon>
        <taxon>Bacillati</taxon>
        <taxon>Actinomycetota</taxon>
        <taxon>Actinomycetes</taxon>
        <taxon>Kitasatosporales</taxon>
        <taxon>Streptomycetaceae</taxon>
        <taxon>Streptomyces</taxon>
    </lineage>
</organism>
<evidence type="ECO:0000313" key="2">
    <source>
        <dbReference type="Proteomes" id="UP000267900"/>
    </source>
</evidence>
<evidence type="ECO:0000313" key="1">
    <source>
        <dbReference type="EMBL" id="AZQ75124.1"/>
    </source>
</evidence>
<dbReference type="OrthoDB" id="4255584at2"/>
<dbReference type="AlphaFoldDB" id="A0A3Q9G1F1"/>
<gene>
    <name evidence="1" type="ORF">EKH77_31775</name>
</gene>
<protein>
    <submittedName>
        <fullName evidence="1">Uncharacterized protein</fullName>
    </submittedName>
</protein>
<name>A0A3Q9G1F1_STRLT</name>
<dbReference type="Proteomes" id="UP000267900">
    <property type="component" value="Chromosome"/>
</dbReference>
<dbReference type="EMBL" id="CP034587">
    <property type="protein sequence ID" value="AZQ75124.1"/>
    <property type="molecule type" value="Genomic_DNA"/>
</dbReference>
<proteinExistence type="predicted"/>
<keyword evidence="2" id="KW-1185">Reference proteome</keyword>
<sequence length="121" mass="12366">MDEKPLAPPEVNGARNGAITALDGAAPLVVRVGPYAGMSAGDEVCLRWDTGVLRTSLVDTRLVAASAVGASTLFHLPWPAPGTVRVSYVVGRADGRWSVSERMTVTVTEGAAHGTPGSGGP</sequence>
<accession>A0A3Q9G1F1</accession>
<dbReference type="RefSeq" id="WP_126917626.1">
    <property type="nucleotide sequence ID" value="NZ_CP034587.1"/>
</dbReference>
<reference evidence="1 2" key="1">
    <citation type="submission" date="2018-12" db="EMBL/GenBank/DDBJ databases">
        <title>The whole draft genome of Streptomyce luteoverticillatus CGMCC 15060.</title>
        <authorList>
            <person name="Feng Z."/>
            <person name="Chen G."/>
            <person name="Zhang J."/>
            <person name="Zhu H."/>
            <person name="Yu X."/>
            <person name="Zhang W."/>
            <person name="Zhang X."/>
        </authorList>
    </citation>
    <scope>NUCLEOTIDE SEQUENCE [LARGE SCALE GENOMIC DNA]</scope>
    <source>
        <strain evidence="1 2">CGMCC 15060</strain>
    </source>
</reference>